<evidence type="ECO:0000256" key="1">
    <source>
        <dbReference type="ARBA" id="ARBA00023015"/>
    </source>
</evidence>
<dbReference type="InterPro" id="IPR009057">
    <property type="entry name" value="Homeodomain-like_sf"/>
</dbReference>
<dbReference type="InterPro" id="IPR014710">
    <property type="entry name" value="RmlC-like_jellyroll"/>
</dbReference>
<sequence>MKTSSLYESALTRGEYLPEVVAYYFKQWDNYSMPFHAHNQVEIMYVIEGHCCVEIEGESLFIKKGDFIIIDAEVPHRLLVENGSPCRMLNIEFRFQERKGFFPSIKDFAEEDKAFARLLKMNAPYILLKDPNEVYFVLKNLVLEMDERGKENLLMVHLLLSQLLIRIGRLAVEVKANEPQQQSNIYVKNVIAYLHENYDCEIQMKDIAADVNLHPGYLHRIFKNHTGLTVMEYLTSVRMEKAKMLLAQTEIPLIEISDYIGINSRQYFSSLFKKYTQQTPVEYRKAAVRRKEFASWERV</sequence>
<organism evidence="5 6">
    <name type="scientific">Neobacillus bataviensis</name>
    <dbReference type="NCBI Taxonomy" id="220685"/>
    <lineage>
        <taxon>Bacteria</taxon>
        <taxon>Bacillati</taxon>
        <taxon>Bacillota</taxon>
        <taxon>Bacilli</taxon>
        <taxon>Bacillales</taxon>
        <taxon>Bacillaceae</taxon>
        <taxon>Neobacillus</taxon>
    </lineage>
</organism>
<evidence type="ECO:0000313" key="6">
    <source>
        <dbReference type="Proteomes" id="UP000319671"/>
    </source>
</evidence>
<dbReference type="PANTHER" id="PTHR43280">
    <property type="entry name" value="ARAC-FAMILY TRANSCRIPTIONAL REGULATOR"/>
    <property type="match status" value="1"/>
</dbReference>
<dbReference type="PROSITE" id="PS00041">
    <property type="entry name" value="HTH_ARAC_FAMILY_1"/>
    <property type="match status" value="1"/>
</dbReference>
<evidence type="ECO:0000256" key="3">
    <source>
        <dbReference type="ARBA" id="ARBA00023163"/>
    </source>
</evidence>
<evidence type="ECO:0000256" key="2">
    <source>
        <dbReference type="ARBA" id="ARBA00023125"/>
    </source>
</evidence>
<dbReference type="Pfam" id="PF12833">
    <property type="entry name" value="HTH_18"/>
    <property type="match status" value="1"/>
</dbReference>
<dbReference type="SUPFAM" id="SSF46689">
    <property type="entry name" value="Homeodomain-like"/>
    <property type="match status" value="2"/>
</dbReference>
<reference evidence="5 6" key="1">
    <citation type="submission" date="2019-06" db="EMBL/GenBank/DDBJ databases">
        <title>Sorghum-associated microbial communities from plants grown in Nebraska, USA.</title>
        <authorList>
            <person name="Schachtman D."/>
        </authorList>
    </citation>
    <scope>NUCLEOTIDE SEQUENCE [LARGE SCALE GENOMIC DNA]</scope>
    <source>
        <strain evidence="5 6">2482</strain>
    </source>
</reference>
<dbReference type="SUPFAM" id="SSF51182">
    <property type="entry name" value="RmlC-like cupins"/>
    <property type="match status" value="1"/>
</dbReference>
<dbReference type="InterPro" id="IPR013096">
    <property type="entry name" value="Cupin_2"/>
</dbReference>
<keyword evidence="6" id="KW-1185">Reference proteome</keyword>
<dbReference type="PANTHER" id="PTHR43280:SF28">
    <property type="entry name" value="HTH-TYPE TRANSCRIPTIONAL ACTIVATOR RHAS"/>
    <property type="match status" value="1"/>
</dbReference>
<dbReference type="InterPro" id="IPR011051">
    <property type="entry name" value="RmlC_Cupin_sf"/>
</dbReference>
<dbReference type="Gene3D" id="2.60.120.10">
    <property type="entry name" value="Jelly Rolls"/>
    <property type="match status" value="1"/>
</dbReference>
<dbReference type="AlphaFoldDB" id="A0A561CYX9"/>
<proteinExistence type="predicted"/>
<comment type="caution">
    <text evidence="5">The sequence shown here is derived from an EMBL/GenBank/DDBJ whole genome shotgun (WGS) entry which is preliminary data.</text>
</comment>
<dbReference type="GO" id="GO:0003700">
    <property type="term" value="F:DNA-binding transcription factor activity"/>
    <property type="evidence" value="ECO:0007669"/>
    <property type="project" value="InterPro"/>
</dbReference>
<dbReference type="GO" id="GO:0043565">
    <property type="term" value="F:sequence-specific DNA binding"/>
    <property type="evidence" value="ECO:0007669"/>
    <property type="project" value="InterPro"/>
</dbReference>
<keyword evidence="2 5" id="KW-0238">DNA-binding</keyword>
<dbReference type="Pfam" id="PF07883">
    <property type="entry name" value="Cupin_2"/>
    <property type="match status" value="1"/>
</dbReference>
<dbReference type="InterPro" id="IPR018060">
    <property type="entry name" value="HTH_AraC"/>
</dbReference>
<dbReference type="EMBL" id="VIVN01000011">
    <property type="protein sequence ID" value="TWD96439.1"/>
    <property type="molecule type" value="Genomic_DNA"/>
</dbReference>
<evidence type="ECO:0000313" key="5">
    <source>
        <dbReference type="EMBL" id="TWD96439.1"/>
    </source>
</evidence>
<dbReference type="Gene3D" id="1.10.10.60">
    <property type="entry name" value="Homeodomain-like"/>
    <property type="match status" value="2"/>
</dbReference>
<dbReference type="CDD" id="cd02209">
    <property type="entry name" value="cupin_XRE_C"/>
    <property type="match status" value="1"/>
</dbReference>
<keyword evidence="1" id="KW-0805">Transcription regulation</keyword>
<evidence type="ECO:0000259" key="4">
    <source>
        <dbReference type="PROSITE" id="PS01124"/>
    </source>
</evidence>
<accession>A0A561CYX9</accession>
<dbReference type="InterPro" id="IPR018062">
    <property type="entry name" value="HTH_AraC-typ_CS"/>
</dbReference>
<protein>
    <submittedName>
        <fullName evidence="5">AraC-like DNA-binding protein</fullName>
    </submittedName>
</protein>
<gene>
    <name evidence="5" type="ORF">FB550_11188</name>
</gene>
<dbReference type="RefSeq" id="WP_144566932.1">
    <property type="nucleotide sequence ID" value="NZ_VIVN01000011.1"/>
</dbReference>
<name>A0A561CYX9_9BACI</name>
<feature type="domain" description="HTH araC/xylS-type" evidence="4">
    <location>
        <begin position="188"/>
        <end position="286"/>
    </location>
</feature>
<keyword evidence="3" id="KW-0804">Transcription</keyword>
<dbReference type="SMART" id="SM00342">
    <property type="entry name" value="HTH_ARAC"/>
    <property type="match status" value="1"/>
</dbReference>
<dbReference type="Proteomes" id="UP000319671">
    <property type="component" value="Unassembled WGS sequence"/>
</dbReference>
<dbReference type="PROSITE" id="PS01124">
    <property type="entry name" value="HTH_ARAC_FAMILY_2"/>
    <property type="match status" value="1"/>
</dbReference>